<evidence type="ECO:0000313" key="1">
    <source>
        <dbReference type="EMBL" id="KAL3599405.1"/>
    </source>
</evidence>
<reference evidence="1 2" key="1">
    <citation type="journal article" date="2024" name="Plant Biotechnol. J.">
        <title>Genome and CRISPR/Cas9 system of a widespread forest tree (Populus alba) in the world.</title>
        <authorList>
            <person name="Liu Y.J."/>
            <person name="Jiang P.F."/>
            <person name="Han X.M."/>
            <person name="Li X.Y."/>
            <person name="Wang H.M."/>
            <person name="Wang Y.J."/>
            <person name="Wang X.X."/>
            <person name="Zeng Q.Y."/>
        </authorList>
    </citation>
    <scope>NUCLEOTIDE SEQUENCE [LARGE SCALE GENOMIC DNA]</scope>
    <source>
        <strain evidence="2">cv. PAL-ZL1</strain>
    </source>
</reference>
<organism evidence="1 2">
    <name type="scientific">Populus alba</name>
    <name type="common">White poplar</name>
    <dbReference type="NCBI Taxonomy" id="43335"/>
    <lineage>
        <taxon>Eukaryota</taxon>
        <taxon>Viridiplantae</taxon>
        <taxon>Streptophyta</taxon>
        <taxon>Embryophyta</taxon>
        <taxon>Tracheophyta</taxon>
        <taxon>Spermatophyta</taxon>
        <taxon>Magnoliopsida</taxon>
        <taxon>eudicotyledons</taxon>
        <taxon>Gunneridae</taxon>
        <taxon>Pentapetalae</taxon>
        <taxon>rosids</taxon>
        <taxon>fabids</taxon>
        <taxon>Malpighiales</taxon>
        <taxon>Salicaceae</taxon>
        <taxon>Saliceae</taxon>
        <taxon>Populus</taxon>
    </lineage>
</organism>
<accession>A0ACC4CN29</accession>
<evidence type="ECO:0000313" key="2">
    <source>
        <dbReference type="Proteomes" id="UP000309997"/>
    </source>
</evidence>
<gene>
    <name evidence="1" type="ORF">D5086_007323</name>
</gene>
<dbReference type="Proteomes" id="UP000309997">
    <property type="component" value="Unassembled WGS sequence"/>
</dbReference>
<sequence>MKVARENHRDSSKIRVGHSLSRSNNVPKWTMGAGPYEHMIMYKPCTRLVLVPWNSKEPGSTHARRCRSYWTIESRIIGHGEAVAQSWLRARGSDQPQLAKKLRDNSSQNYETWGLLSLSWIAVKEADHHSVPARLLLDTHMLLYRRRQGGE</sequence>
<proteinExistence type="predicted"/>
<name>A0ACC4CN29_POPAL</name>
<protein>
    <submittedName>
        <fullName evidence="1">Uncharacterized protein</fullName>
    </submittedName>
</protein>
<dbReference type="EMBL" id="RCHU02000003">
    <property type="protein sequence ID" value="KAL3599405.1"/>
    <property type="molecule type" value="Genomic_DNA"/>
</dbReference>
<comment type="caution">
    <text evidence="1">The sequence shown here is derived from an EMBL/GenBank/DDBJ whole genome shotgun (WGS) entry which is preliminary data.</text>
</comment>
<keyword evidence="2" id="KW-1185">Reference proteome</keyword>